<dbReference type="GO" id="GO:0048565">
    <property type="term" value="P:digestive tract development"/>
    <property type="evidence" value="ECO:0007669"/>
    <property type="project" value="TreeGrafter"/>
</dbReference>
<dbReference type="PANTHER" id="PTHR21704:SF18">
    <property type="entry name" value="NIPPED-B-LIKE PROTEIN"/>
    <property type="match status" value="1"/>
</dbReference>
<gene>
    <name evidence="2" type="ORF">GSTENG00017212001</name>
</gene>
<feature type="compositionally biased region" description="Polar residues" evidence="1">
    <location>
        <begin position="107"/>
        <end position="149"/>
    </location>
</feature>
<dbReference type="EMBL" id="CAAE01014575">
    <property type="protein sequence ID" value="CAF99210.1"/>
    <property type="molecule type" value="Genomic_DNA"/>
</dbReference>
<organism evidence="2">
    <name type="scientific">Tetraodon nigroviridis</name>
    <name type="common">Spotted green pufferfish</name>
    <name type="synonym">Chelonodon nigroviridis</name>
    <dbReference type="NCBI Taxonomy" id="99883"/>
    <lineage>
        <taxon>Eukaryota</taxon>
        <taxon>Metazoa</taxon>
        <taxon>Chordata</taxon>
        <taxon>Craniata</taxon>
        <taxon>Vertebrata</taxon>
        <taxon>Euteleostomi</taxon>
        <taxon>Actinopterygii</taxon>
        <taxon>Neopterygii</taxon>
        <taxon>Teleostei</taxon>
        <taxon>Neoteleostei</taxon>
        <taxon>Acanthomorphata</taxon>
        <taxon>Eupercaria</taxon>
        <taxon>Tetraodontiformes</taxon>
        <taxon>Tetradontoidea</taxon>
        <taxon>Tetraodontidae</taxon>
        <taxon>Tetraodon</taxon>
    </lineage>
</organism>
<feature type="region of interest" description="Disordered" evidence="1">
    <location>
        <begin position="107"/>
        <end position="155"/>
    </location>
</feature>
<feature type="non-terminal residue" evidence="2">
    <location>
        <position position="309"/>
    </location>
</feature>
<dbReference type="GO" id="GO:0007420">
    <property type="term" value="P:brain development"/>
    <property type="evidence" value="ECO:0007669"/>
    <property type="project" value="TreeGrafter"/>
</dbReference>
<comment type="caution">
    <text evidence="2">The sequence shown here is derived from an EMBL/GenBank/DDBJ whole genome shotgun (WGS) entry which is preliminary data.</text>
</comment>
<evidence type="ECO:0000256" key="1">
    <source>
        <dbReference type="SAM" id="MobiDB-lite"/>
    </source>
</evidence>
<dbReference type="GO" id="GO:0071169">
    <property type="term" value="P:establishment of protein localization to chromatin"/>
    <property type="evidence" value="ECO:0007669"/>
    <property type="project" value="TreeGrafter"/>
</dbReference>
<dbReference type="GO" id="GO:0003682">
    <property type="term" value="F:chromatin binding"/>
    <property type="evidence" value="ECO:0007669"/>
    <property type="project" value="TreeGrafter"/>
</dbReference>
<dbReference type="GO" id="GO:0048703">
    <property type="term" value="P:embryonic viscerocranium morphogenesis"/>
    <property type="evidence" value="ECO:0007669"/>
    <property type="project" value="TreeGrafter"/>
</dbReference>
<proteinExistence type="predicted"/>
<dbReference type="GO" id="GO:1990414">
    <property type="term" value="P:replication-born double-strand break repair via sister chromatid exchange"/>
    <property type="evidence" value="ECO:0007669"/>
    <property type="project" value="TreeGrafter"/>
</dbReference>
<accession>Q4SJH2</accession>
<dbReference type="GO" id="GO:0140588">
    <property type="term" value="P:chromatin looping"/>
    <property type="evidence" value="ECO:0007669"/>
    <property type="project" value="InterPro"/>
</dbReference>
<dbReference type="AlphaFoldDB" id="Q4SJH2"/>
<reference evidence="2" key="1">
    <citation type="journal article" date="2004" name="Nature">
        <title>Genome duplication in the teleost fish Tetraodon nigroviridis reveals the early vertebrate proto-karyotype.</title>
        <authorList>
            <person name="Jaillon O."/>
            <person name="Aury J.-M."/>
            <person name="Brunet F."/>
            <person name="Petit J.-L."/>
            <person name="Stange-Thomann N."/>
            <person name="Mauceli E."/>
            <person name="Bouneau L."/>
            <person name="Fischer C."/>
            <person name="Ozouf-Costaz C."/>
            <person name="Bernot A."/>
            <person name="Nicaud S."/>
            <person name="Jaffe D."/>
            <person name="Fisher S."/>
            <person name="Lutfalla G."/>
            <person name="Dossat C."/>
            <person name="Segurens B."/>
            <person name="Dasilva C."/>
            <person name="Salanoubat M."/>
            <person name="Levy M."/>
            <person name="Boudet N."/>
            <person name="Castellano S."/>
            <person name="Anthouard V."/>
            <person name="Jubin C."/>
            <person name="Castelli V."/>
            <person name="Katinka M."/>
            <person name="Vacherie B."/>
            <person name="Biemont C."/>
            <person name="Skalli Z."/>
            <person name="Cattolico L."/>
            <person name="Poulain J."/>
            <person name="De Berardinis V."/>
            <person name="Cruaud C."/>
            <person name="Duprat S."/>
            <person name="Brottier P."/>
            <person name="Coutanceau J.-P."/>
            <person name="Gouzy J."/>
            <person name="Parra G."/>
            <person name="Lardier G."/>
            <person name="Chapple C."/>
            <person name="McKernan K.J."/>
            <person name="McEwan P."/>
            <person name="Bosak S."/>
            <person name="Kellis M."/>
            <person name="Volff J.-N."/>
            <person name="Guigo R."/>
            <person name="Zody M.C."/>
            <person name="Mesirov J."/>
            <person name="Lindblad-Toh K."/>
            <person name="Birren B."/>
            <person name="Nusbaum C."/>
            <person name="Kahn D."/>
            <person name="Robinson-Rechavi M."/>
            <person name="Laudet V."/>
            <person name="Schachter V."/>
            <person name="Quetier F."/>
            <person name="Saurin W."/>
            <person name="Scarpelli C."/>
            <person name="Wincker P."/>
            <person name="Lander E.S."/>
            <person name="Weissenbach J."/>
            <person name="Roest Crollius H."/>
        </authorList>
    </citation>
    <scope>NUCLEOTIDE SEQUENCE [LARGE SCALE GENOMIC DNA]</scope>
</reference>
<dbReference type="InterPro" id="IPR033031">
    <property type="entry name" value="Scc2/Nipped-B"/>
</dbReference>
<dbReference type="PANTHER" id="PTHR21704">
    <property type="entry name" value="NIPPED-B-LIKE PROTEIN DELANGIN SCC2-RELATED"/>
    <property type="match status" value="1"/>
</dbReference>
<reference evidence="2" key="2">
    <citation type="submission" date="2004-02" db="EMBL/GenBank/DDBJ databases">
        <authorList>
            <consortium name="Genoscope"/>
            <consortium name="Whitehead Institute Centre for Genome Research"/>
        </authorList>
    </citation>
    <scope>NUCLEOTIDE SEQUENCE</scope>
</reference>
<protein>
    <submittedName>
        <fullName evidence="2">(spotted green pufferfish) hypothetical protein</fullName>
    </submittedName>
</protein>
<dbReference type="GO" id="GO:0090694">
    <property type="term" value="C:Scc2-Scc4 cohesin loading complex"/>
    <property type="evidence" value="ECO:0007669"/>
    <property type="project" value="TreeGrafter"/>
</dbReference>
<feature type="region of interest" description="Disordered" evidence="1">
    <location>
        <begin position="219"/>
        <end position="309"/>
    </location>
</feature>
<dbReference type="OrthoDB" id="8938292at2759"/>
<dbReference type="GO" id="GO:0034087">
    <property type="term" value="P:establishment of mitotic sister chromatid cohesion"/>
    <property type="evidence" value="ECO:0007669"/>
    <property type="project" value="TreeGrafter"/>
</dbReference>
<name>Q4SJH2_TETNG</name>
<dbReference type="KEGG" id="tng:GSTEN00017212G001"/>
<evidence type="ECO:0000313" key="2">
    <source>
        <dbReference type="EMBL" id="CAF99210.1"/>
    </source>
</evidence>
<dbReference type="GO" id="GO:0010468">
    <property type="term" value="P:regulation of gene expression"/>
    <property type="evidence" value="ECO:0007669"/>
    <property type="project" value="InterPro"/>
</dbReference>
<dbReference type="GO" id="GO:0061775">
    <property type="term" value="F:cohesin loader activity"/>
    <property type="evidence" value="ECO:0007669"/>
    <property type="project" value="InterPro"/>
</dbReference>
<sequence length="309" mass="33895">MAPVLNQLPLPSPLPATTAKSLLYNGRISEEVGSLLVSRDESLVTQLAQSLNQVSTEHIELKDNLGNDEPEGDMPVLLQALLSRNPKIFRDKSVRQQPMLQQYKLSQNQVHGSPGPNYQQTTVTQNSPGCFSSPQSGSNSRFIPQRNSPIPSPYTPQSPIDYIQYNPQSYPQHQPTQQGECQQWHKLCDIVKQRNLILFPFSVSGRVRNICDNKVSGQLSSNSSNHNLRLGSDGANAAHRLGNEENGPSITTVDFPVKSPQSACSPAGNEEARKTDSRPPLIVKTRPADVPPGGASDALYSSDRRKKKP</sequence>
<dbReference type="GO" id="GO:0003007">
    <property type="term" value="P:heart morphogenesis"/>
    <property type="evidence" value="ECO:0007669"/>
    <property type="project" value="TreeGrafter"/>
</dbReference>
<feature type="compositionally biased region" description="Low complexity" evidence="1">
    <location>
        <begin position="219"/>
        <end position="232"/>
    </location>
</feature>